<keyword evidence="3" id="KW-1185">Reference proteome</keyword>
<dbReference type="SUPFAM" id="SSF55729">
    <property type="entry name" value="Acyl-CoA N-acyltransferases (Nat)"/>
    <property type="match status" value="1"/>
</dbReference>
<evidence type="ECO:0000313" key="3">
    <source>
        <dbReference type="Proteomes" id="UP000245449"/>
    </source>
</evidence>
<protein>
    <submittedName>
        <fullName evidence="2">GNAT family N-acetyltransferase</fullName>
    </submittedName>
</protein>
<gene>
    <name evidence="2" type="ORF">DB895_06590</name>
</gene>
<dbReference type="PROSITE" id="PS51186">
    <property type="entry name" value="GNAT"/>
    <property type="match status" value="1"/>
</dbReference>
<dbReference type="AlphaFoldDB" id="A0A2U1JL89"/>
<dbReference type="RefSeq" id="WP_116724570.1">
    <property type="nucleotide sequence ID" value="NZ_QCZI01000006.1"/>
</dbReference>
<accession>A0A2U1JL89</accession>
<evidence type="ECO:0000259" key="1">
    <source>
        <dbReference type="PROSITE" id="PS51186"/>
    </source>
</evidence>
<dbReference type="InterPro" id="IPR000182">
    <property type="entry name" value="GNAT_dom"/>
</dbReference>
<dbReference type="GO" id="GO:0016747">
    <property type="term" value="F:acyltransferase activity, transferring groups other than amino-acyl groups"/>
    <property type="evidence" value="ECO:0007669"/>
    <property type="project" value="InterPro"/>
</dbReference>
<organism evidence="2 3">
    <name type="scientific">Flavobacterium psychrotolerans</name>
    <dbReference type="NCBI Taxonomy" id="2169410"/>
    <lineage>
        <taxon>Bacteria</taxon>
        <taxon>Pseudomonadati</taxon>
        <taxon>Bacteroidota</taxon>
        <taxon>Flavobacteriia</taxon>
        <taxon>Flavobacteriales</taxon>
        <taxon>Flavobacteriaceae</taxon>
        <taxon>Flavobacterium</taxon>
    </lineage>
</organism>
<dbReference type="InterPro" id="IPR016181">
    <property type="entry name" value="Acyl_CoA_acyltransferase"/>
</dbReference>
<keyword evidence="2" id="KW-0808">Transferase</keyword>
<evidence type="ECO:0000313" key="2">
    <source>
        <dbReference type="EMBL" id="PWA05643.1"/>
    </source>
</evidence>
<dbReference type="Pfam" id="PF00583">
    <property type="entry name" value="Acetyltransf_1"/>
    <property type="match status" value="1"/>
</dbReference>
<name>A0A2U1JL89_9FLAO</name>
<proteinExistence type="predicted"/>
<dbReference type="EMBL" id="QCZI01000006">
    <property type="protein sequence ID" value="PWA05643.1"/>
    <property type="molecule type" value="Genomic_DNA"/>
</dbReference>
<dbReference type="Proteomes" id="UP000245449">
    <property type="component" value="Unassembled WGS sequence"/>
</dbReference>
<reference evidence="2 3" key="1">
    <citation type="submission" date="2018-04" db="EMBL/GenBank/DDBJ databases">
        <title>Flavobacterium sp. nov., isolated from glacier ice.</title>
        <authorList>
            <person name="Liu Q."/>
            <person name="Xin Y.-H."/>
        </authorList>
    </citation>
    <scope>NUCLEOTIDE SEQUENCE [LARGE SCALE GENOMIC DNA]</scope>
    <source>
        <strain evidence="2 3">RB1R5</strain>
    </source>
</reference>
<dbReference type="Gene3D" id="3.40.630.30">
    <property type="match status" value="1"/>
</dbReference>
<dbReference type="OrthoDB" id="758560at2"/>
<comment type="caution">
    <text evidence="2">The sequence shown here is derived from an EMBL/GenBank/DDBJ whole genome shotgun (WGS) entry which is preliminary data.</text>
</comment>
<sequence>MDFKPSTIEDIDEIFKFYDWAVAYQKTKFNKHWKGFERDLIEREISENRQWKISIDNEIACVFAITFEDESIWKEKNEDKAVYFHRIVTNPKFRGHHFVKKIVEWGNTFAKKNQLDYLRMDTWGDNESLIEYYQKCGFNFLGIITPHFGNLPKHYEGITLSLFEIDVKEKRIS</sequence>
<feature type="domain" description="N-acetyltransferase" evidence="1">
    <location>
        <begin position="1"/>
        <end position="161"/>
    </location>
</feature>